<dbReference type="EMBL" id="VTEU01000001">
    <property type="protein sequence ID" value="TYS61524.1"/>
    <property type="molecule type" value="Genomic_DNA"/>
</dbReference>
<protein>
    <submittedName>
        <fullName evidence="1">Uncharacterized protein</fullName>
    </submittedName>
</protein>
<evidence type="ECO:0000313" key="1">
    <source>
        <dbReference type="EMBL" id="TYS61524.1"/>
    </source>
</evidence>
<proteinExistence type="predicted"/>
<evidence type="ECO:0000313" key="2">
    <source>
        <dbReference type="Proteomes" id="UP000323393"/>
    </source>
</evidence>
<name>A0AA94WRL6_9BACI</name>
<dbReference type="Proteomes" id="UP000323393">
    <property type="component" value="Unassembled WGS sequence"/>
</dbReference>
<dbReference type="AlphaFoldDB" id="A0AA94WRL6"/>
<comment type="caution">
    <text evidence="1">The sequence shown here is derived from an EMBL/GenBank/DDBJ whole genome shotgun (WGS) entry which is preliminary data.</text>
</comment>
<sequence>MFYKAKQFYFIKWISINVSFMCFSAVDWSKWRRLQRGSNGRLRPLKRCEEAQAPSRGKRSHLLKGTAVLNQATILLIILLTSKYPLRQISKKTFKNCILPSAGTDRLSNSSDLY</sequence>
<accession>A0AA94WRL6</accession>
<gene>
    <name evidence="1" type="ORF">FZC74_04390</name>
</gene>
<organism evidence="1 2">
    <name type="scientific">Sutcliffiella horikoshii</name>
    <dbReference type="NCBI Taxonomy" id="79883"/>
    <lineage>
        <taxon>Bacteria</taxon>
        <taxon>Bacillati</taxon>
        <taxon>Bacillota</taxon>
        <taxon>Bacilli</taxon>
        <taxon>Bacillales</taxon>
        <taxon>Bacillaceae</taxon>
        <taxon>Sutcliffiella</taxon>
    </lineage>
</organism>
<reference evidence="1 2" key="1">
    <citation type="submission" date="2019-08" db="EMBL/GenBank/DDBJ databases">
        <title>Bacillus genomes from the desert of Cuatro Cienegas, Coahuila.</title>
        <authorList>
            <person name="Olmedo-Alvarez G."/>
        </authorList>
    </citation>
    <scope>NUCLEOTIDE SEQUENCE [LARGE SCALE GENOMIC DNA]</scope>
    <source>
        <strain evidence="1 2">CH88_3T</strain>
    </source>
</reference>